<evidence type="ECO:0000313" key="1">
    <source>
        <dbReference type="EMBL" id="MBB6523790.1"/>
    </source>
</evidence>
<organism evidence="1 2">
    <name type="scientific">Pseudoteredinibacter isoporae</name>
    <dbReference type="NCBI Taxonomy" id="570281"/>
    <lineage>
        <taxon>Bacteria</taxon>
        <taxon>Pseudomonadati</taxon>
        <taxon>Pseudomonadota</taxon>
        <taxon>Gammaproteobacteria</taxon>
        <taxon>Cellvibrionales</taxon>
        <taxon>Cellvibrionaceae</taxon>
        <taxon>Pseudoteredinibacter</taxon>
    </lineage>
</organism>
<gene>
    <name evidence="1" type="ORF">HNR48_004105</name>
</gene>
<keyword evidence="1" id="KW-0830">Ubiquinone</keyword>
<keyword evidence="1" id="KW-0489">Methyltransferase</keyword>
<reference evidence="1 2" key="1">
    <citation type="submission" date="2020-08" db="EMBL/GenBank/DDBJ databases">
        <title>Genomic Encyclopedia of Type Strains, Phase IV (KMG-IV): sequencing the most valuable type-strain genomes for metagenomic binning, comparative biology and taxonomic classification.</title>
        <authorList>
            <person name="Goeker M."/>
        </authorList>
    </citation>
    <scope>NUCLEOTIDE SEQUENCE [LARGE SCALE GENOMIC DNA]</scope>
    <source>
        <strain evidence="1 2">DSM 22368</strain>
    </source>
</reference>
<protein>
    <submittedName>
        <fullName evidence="1">Ubiquinone/menaquinone biosynthesis C-methylase UbiE</fullName>
    </submittedName>
</protein>
<dbReference type="Proteomes" id="UP000528457">
    <property type="component" value="Unassembled WGS sequence"/>
</dbReference>
<keyword evidence="2" id="KW-1185">Reference proteome</keyword>
<name>A0A7X0JWZ8_9GAMM</name>
<dbReference type="GO" id="GO:0032259">
    <property type="term" value="P:methylation"/>
    <property type="evidence" value="ECO:0007669"/>
    <property type="project" value="UniProtKB-KW"/>
</dbReference>
<evidence type="ECO:0000313" key="2">
    <source>
        <dbReference type="Proteomes" id="UP000528457"/>
    </source>
</evidence>
<proteinExistence type="predicted"/>
<dbReference type="AlphaFoldDB" id="A0A7X0JWZ8"/>
<dbReference type="GO" id="GO:0008168">
    <property type="term" value="F:methyltransferase activity"/>
    <property type="evidence" value="ECO:0007669"/>
    <property type="project" value="UniProtKB-KW"/>
</dbReference>
<comment type="caution">
    <text evidence="1">The sequence shown here is derived from an EMBL/GenBank/DDBJ whole genome shotgun (WGS) entry which is preliminary data.</text>
</comment>
<keyword evidence="1" id="KW-0808">Transferase</keyword>
<sequence length="164" mass="19053">MTKESECYTQNTNWKYSSALFSEKAAEWPEVKPYVSEKVLASVARDLEEKANTILTEFESHKLDEMSESETAAVFPELFEITKRYIEVNEELKKYKHSYLVSRNTVIVSAFTKAEREMNSLARSGEACLDKAAYIREVRTRAFRHIRENVNNQRQGDAKSERLL</sequence>
<dbReference type="RefSeq" id="WP_166843529.1">
    <property type="nucleotide sequence ID" value="NZ_JAAONY010000005.1"/>
</dbReference>
<dbReference type="InParanoid" id="A0A7X0JWZ8"/>
<dbReference type="EMBL" id="JACHHT010000005">
    <property type="protein sequence ID" value="MBB6523790.1"/>
    <property type="molecule type" value="Genomic_DNA"/>
</dbReference>
<accession>A0A7X0JWZ8</accession>